<dbReference type="InterPro" id="IPR003595">
    <property type="entry name" value="Tyr_Pase_cat"/>
</dbReference>
<dbReference type="PANTHER" id="PTHR19134">
    <property type="entry name" value="RECEPTOR-TYPE TYROSINE-PROTEIN PHOSPHATASE"/>
    <property type="match status" value="1"/>
</dbReference>
<evidence type="ECO:0000256" key="1">
    <source>
        <dbReference type="ARBA" id="ARBA00009649"/>
    </source>
</evidence>
<dbReference type="InterPro" id="IPR000387">
    <property type="entry name" value="Tyr_Pase_dom"/>
</dbReference>
<protein>
    <recommendedName>
        <fullName evidence="6">Phosphatases II</fullName>
    </recommendedName>
</protein>
<evidence type="ECO:0000259" key="3">
    <source>
        <dbReference type="PROSITE" id="PS50056"/>
    </source>
</evidence>
<evidence type="ECO:0000259" key="2">
    <source>
        <dbReference type="PROSITE" id="PS50055"/>
    </source>
</evidence>
<dbReference type="SMART" id="SM00404">
    <property type="entry name" value="PTPc_motif"/>
    <property type="match status" value="1"/>
</dbReference>
<feature type="domain" description="Tyrosine-protein phosphatase" evidence="2">
    <location>
        <begin position="86"/>
        <end position="424"/>
    </location>
</feature>
<dbReference type="EMBL" id="JAACJO010000011">
    <property type="protein sequence ID" value="KAF5352392.1"/>
    <property type="molecule type" value="Genomic_DNA"/>
</dbReference>
<dbReference type="InterPro" id="IPR000242">
    <property type="entry name" value="PTP_cat"/>
</dbReference>
<dbReference type="InterPro" id="IPR029021">
    <property type="entry name" value="Prot-tyrosine_phosphatase-like"/>
</dbReference>
<dbReference type="CDD" id="cd00047">
    <property type="entry name" value="PTPc"/>
    <property type="match status" value="1"/>
</dbReference>
<dbReference type="PRINTS" id="PR00700">
    <property type="entry name" value="PRTYPHPHTASE"/>
</dbReference>
<organism evidence="4 5">
    <name type="scientific">Leucocoprinus leucothites</name>
    <dbReference type="NCBI Taxonomy" id="201217"/>
    <lineage>
        <taxon>Eukaryota</taxon>
        <taxon>Fungi</taxon>
        <taxon>Dikarya</taxon>
        <taxon>Basidiomycota</taxon>
        <taxon>Agaricomycotina</taxon>
        <taxon>Agaricomycetes</taxon>
        <taxon>Agaricomycetidae</taxon>
        <taxon>Agaricales</taxon>
        <taxon>Agaricineae</taxon>
        <taxon>Agaricaceae</taxon>
        <taxon>Leucocoprinus</taxon>
    </lineage>
</organism>
<dbReference type="SMART" id="SM00194">
    <property type="entry name" value="PTPc"/>
    <property type="match status" value="1"/>
</dbReference>
<dbReference type="Proteomes" id="UP000559027">
    <property type="component" value="Unassembled WGS sequence"/>
</dbReference>
<comment type="caution">
    <text evidence="4">The sequence shown here is derived from an EMBL/GenBank/DDBJ whole genome shotgun (WGS) entry which is preliminary data.</text>
</comment>
<evidence type="ECO:0000313" key="4">
    <source>
        <dbReference type="EMBL" id="KAF5352392.1"/>
    </source>
</evidence>
<dbReference type="Gene3D" id="3.90.190.10">
    <property type="entry name" value="Protein tyrosine phosphatase superfamily"/>
    <property type="match status" value="1"/>
</dbReference>
<gene>
    <name evidence="4" type="ORF">D9756_005800</name>
</gene>
<name>A0A8H5FXJ9_9AGAR</name>
<feature type="domain" description="Tyrosine specific protein phosphatases" evidence="3">
    <location>
        <begin position="300"/>
        <end position="415"/>
    </location>
</feature>
<dbReference type="InterPro" id="IPR050348">
    <property type="entry name" value="Protein-Tyr_Phosphatase"/>
</dbReference>
<evidence type="ECO:0008006" key="6">
    <source>
        <dbReference type="Google" id="ProtNLM"/>
    </source>
</evidence>
<dbReference type="GO" id="GO:0004725">
    <property type="term" value="F:protein tyrosine phosphatase activity"/>
    <property type="evidence" value="ECO:0007669"/>
    <property type="project" value="InterPro"/>
</dbReference>
<dbReference type="PROSITE" id="PS50056">
    <property type="entry name" value="TYR_PHOSPHATASE_2"/>
    <property type="match status" value="1"/>
</dbReference>
<dbReference type="Pfam" id="PF00102">
    <property type="entry name" value="Y_phosphatase"/>
    <property type="match status" value="2"/>
</dbReference>
<dbReference type="SUPFAM" id="SSF52799">
    <property type="entry name" value="(Phosphotyrosine protein) phosphatases II"/>
    <property type="match status" value="1"/>
</dbReference>
<comment type="similarity">
    <text evidence="1">Belongs to the protein-tyrosine phosphatase family. Non-receptor class subfamily.</text>
</comment>
<dbReference type="PANTHER" id="PTHR19134:SF449">
    <property type="entry name" value="TYROSINE-PROTEIN PHOSPHATASE 1"/>
    <property type="match status" value="1"/>
</dbReference>
<evidence type="ECO:0000313" key="5">
    <source>
        <dbReference type="Proteomes" id="UP000559027"/>
    </source>
</evidence>
<reference evidence="4 5" key="1">
    <citation type="journal article" date="2020" name="ISME J.">
        <title>Uncovering the hidden diversity of litter-decomposition mechanisms in mushroom-forming fungi.</title>
        <authorList>
            <person name="Floudas D."/>
            <person name="Bentzer J."/>
            <person name="Ahren D."/>
            <person name="Johansson T."/>
            <person name="Persson P."/>
            <person name="Tunlid A."/>
        </authorList>
    </citation>
    <scope>NUCLEOTIDE SEQUENCE [LARGE SCALE GENOMIC DNA]</scope>
    <source>
        <strain evidence="4 5">CBS 146.42</strain>
    </source>
</reference>
<dbReference type="PROSITE" id="PS50055">
    <property type="entry name" value="TYR_PHOSPHATASE_PTP"/>
    <property type="match status" value="1"/>
</dbReference>
<proteinExistence type="inferred from homology"/>
<dbReference type="OrthoDB" id="10253954at2759"/>
<accession>A0A8H5FXJ9</accession>
<dbReference type="AlphaFoldDB" id="A0A8H5FXJ9"/>
<keyword evidence="5" id="KW-1185">Reference proteome</keyword>
<sequence length="428" mass="47121">MPPYRSALPTWLNNAYTESHIGLALRILAERESRRENIRSICQSRVRASLASSSSLKTSSPCSPGGSVPTSHLEHYSMAAAHQVPNLPRNRYTDVVPYDRTRVIVESGSAAGRYLNANWVLERHGHKWWIATQAPLPTTTHTFLSLIMHPIPNPARLLGTSHTPRHEGSLPSHDTTRIRTVVQLTKNFEGGRMKAHPYFPTEVGQSVIVPPDPGLSVPALKVTLLCTKNHEDAQCLQSTVAISPVDLTSTLQTATPSEMNGDESYRSEEDHDKRVIFQHLMYTAWPDHGVPGDEDRTSLLAFLKLVDRSNRDPSFCSYPPTIEPPSCQRQCDPDPPILVGCSAGIGRTGSFIALSSLLRHGGFLPSAATPTPTSAIPPSPLGTLPRALIGDLVVEEIDSLREQRPRMVERPEQTLLIYELLIRAFQGA</sequence>